<evidence type="ECO:0000259" key="6">
    <source>
        <dbReference type="Pfam" id="PF05182"/>
    </source>
</evidence>
<feature type="compositionally biased region" description="Basic residues" evidence="5">
    <location>
        <begin position="401"/>
        <end position="420"/>
    </location>
</feature>
<feature type="region of interest" description="Disordered" evidence="5">
    <location>
        <begin position="326"/>
        <end position="474"/>
    </location>
</feature>
<proteinExistence type="inferred from homology"/>
<dbReference type="Pfam" id="PF05182">
    <property type="entry name" value="Fip1"/>
    <property type="match status" value="1"/>
</dbReference>
<reference evidence="8" key="1">
    <citation type="submission" date="2024-02" db="UniProtKB">
        <authorList>
            <consortium name="WormBaseParasite"/>
        </authorList>
    </citation>
    <scope>IDENTIFICATION</scope>
</reference>
<keyword evidence="4" id="KW-0539">Nucleus</keyword>
<feature type="compositionally biased region" description="Acidic residues" evidence="5">
    <location>
        <begin position="55"/>
        <end position="76"/>
    </location>
</feature>
<keyword evidence="7" id="KW-1185">Reference proteome</keyword>
<dbReference type="GO" id="GO:0006397">
    <property type="term" value="P:mRNA processing"/>
    <property type="evidence" value="ECO:0007669"/>
    <property type="project" value="UniProtKB-KW"/>
</dbReference>
<comment type="subcellular location">
    <subcellularLocation>
        <location evidence="1">Nucleus</location>
    </subcellularLocation>
</comment>
<keyword evidence="3" id="KW-0507">mRNA processing</keyword>
<organism evidence="7 8">
    <name type="scientific">Mesorhabditis belari</name>
    <dbReference type="NCBI Taxonomy" id="2138241"/>
    <lineage>
        <taxon>Eukaryota</taxon>
        <taxon>Metazoa</taxon>
        <taxon>Ecdysozoa</taxon>
        <taxon>Nematoda</taxon>
        <taxon>Chromadorea</taxon>
        <taxon>Rhabditida</taxon>
        <taxon>Rhabditina</taxon>
        <taxon>Rhabditomorpha</taxon>
        <taxon>Rhabditoidea</taxon>
        <taxon>Rhabditidae</taxon>
        <taxon>Mesorhabditinae</taxon>
        <taxon>Mesorhabditis</taxon>
    </lineage>
</organism>
<protein>
    <submittedName>
        <fullName evidence="8">Pre-mRNA 3'-end-processing factor FIP1</fullName>
    </submittedName>
</protein>
<evidence type="ECO:0000256" key="2">
    <source>
        <dbReference type="ARBA" id="ARBA00007459"/>
    </source>
</evidence>
<feature type="region of interest" description="Disordered" evidence="5">
    <location>
        <begin position="231"/>
        <end position="301"/>
    </location>
</feature>
<accession>A0AAF3F246</accession>
<feature type="compositionally biased region" description="Basic residues" evidence="5">
    <location>
        <begin position="377"/>
        <end position="393"/>
    </location>
</feature>
<dbReference type="AlphaFoldDB" id="A0AAF3F246"/>
<dbReference type="WBParaSite" id="MBELARI_LOCUS20615">
    <property type="protein sequence ID" value="MBELARI_LOCUS20615"/>
    <property type="gene ID" value="MBELARI_LOCUS20615"/>
</dbReference>
<evidence type="ECO:0000256" key="1">
    <source>
        <dbReference type="ARBA" id="ARBA00004123"/>
    </source>
</evidence>
<evidence type="ECO:0000313" key="7">
    <source>
        <dbReference type="Proteomes" id="UP000887575"/>
    </source>
</evidence>
<evidence type="ECO:0000256" key="3">
    <source>
        <dbReference type="ARBA" id="ARBA00022664"/>
    </source>
</evidence>
<evidence type="ECO:0000256" key="4">
    <source>
        <dbReference type="ARBA" id="ARBA00023242"/>
    </source>
</evidence>
<dbReference type="PANTHER" id="PTHR13484:SF0">
    <property type="entry name" value="PRE-MRNA 3'-END-PROCESSING FACTOR FIP1"/>
    <property type="match status" value="1"/>
</dbReference>
<sequence length="474" mass="52565">MSDVLIKEEPGVSGLLDAVVKDENSHAEPLDEDALLYGVGEDYVAPAAQEAATTQEEDNDEENENPLALDDSEDDEDEIQVTIGDVQPTNFSFQKQVGQAAARLDIDQTPLLEGQTIYDLDLSQMQDTPWRKPGADINDYFNYGFTEETWNTYCERQKKLRAEYNGNQGAANKAYFGAMTLQNPLATVSRILPSVVPTIGTNVASMGKNSVLPTVVVKAIPSTPAPITVSMPSAIPDFSRPPPIMGPNDAPPGMNDGAPGTDPMKSSDLDKSILAPSFHQPPPVPDMSMPPPFNPALPPPLMMGTPGSTMAMFNMSMPPPGINLNTPNYANFGQQGNQYMGPGSVKQELPPGIDDYGGGPSMDDDRRRPALNAYSINRRRSRSRSRSPGKRRRESRDDERKHRRHRSRSRSASREGRRKNEKRDRKDDDRDRRRRRRDDDEDEDRGKDRDRKRSRRDREDGGGQDYGDDAPPGL</sequence>
<name>A0AAF3F246_9BILA</name>
<dbReference type="InterPro" id="IPR051187">
    <property type="entry name" value="Pre-mRNA_3'-end_processing_reg"/>
</dbReference>
<feature type="region of interest" description="Disordered" evidence="5">
    <location>
        <begin position="48"/>
        <end position="76"/>
    </location>
</feature>
<comment type="similarity">
    <text evidence="2">Belongs to the FIP1 family.</text>
</comment>
<feature type="compositionally biased region" description="Basic and acidic residues" evidence="5">
    <location>
        <begin position="421"/>
        <end position="431"/>
    </location>
</feature>
<feature type="compositionally biased region" description="Polar residues" evidence="5">
    <location>
        <begin position="326"/>
        <end position="338"/>
    </location>
</feature>
<dbReference type="PANTHER" id="PTHR13484">
    <property type="entry name" value="FIP1-LIKE 1 PROTEIN"/>
    <property type="match status" value="1"/>
</dbReference>
<dbReference type="GO" id="GO:0005847">
    <property type="term" value="C:mRNA cleavage and polyadenylation specificity factor complex"/>
    <property type="evidence" value="ECO:0007669"/>
    <property type="project" value="TreeGrafter"/>
</dbReference>
<feature type="compositionally biased region" description="Basic and acidic residues" evidence="5">
    <location>
        <begin position="444"/>
        <end position="461"/>
    </location>
</feature>
<feature type="domain" description="Pre-mRNA polyadenylation factor Fip1" evidence="6">
    <location>
        <begin position="119"/>
        <end position="161"/>
    </location>
</feature>
<evidence type="ECO:0000313" key="8">
    <source>
        <dbReference type="WBParaSite" id="MBELARI_LOCUS20615"/>
    </source>
</evidence>
<dbReference type="InterPro" id="IPR007854">
    <property type="entry name" value="Fip1_dom"/>
</dbReference>
<dbReference type="Proteomes" id="UP000887575">
    <property type="component" value="Unassembled WGS sequence"/>
</dbReference>
<feature type="compositionally biased region" description="Pro residues" evidence="5">
    <location>
        <begin position="279"/>
        <end position="301"/>
    </location>
</feature>
<evidence type="ECO:0000256" key="5">
    <source>
        <dbReference type="SAM" id="MobiDB-lite"/>
    </source>
</evidence>